<evidence type="ECO:0000313" key="2">
    <source>
        <dbReference type="Proteomes" id="UP000184315"/>
    </source>
</evidence>
<dbReference type="OrthoDB" id="495743at2"/>
<dbReference type="AlphaFoldDB" id="A0A1J1LSZ3"/>
<evidence type="ECO:0000313" key="1">
    <source>
        <dbReference type="EMBL" id="CUR35519.1"/>
    </source>
</evidence>
<protein>
    <submittedName>
        <fullName evidence="1">Uncharacterized protein</fullName>
    </submittedName>
</protein>
<sequence>MLTCRYRFNRASGKVYRESPTGLVELSESLDTIILHATPAVYGQPFPNLMAQDWINLCFLDPQMNWCFALLNSGQSDALRPFLNYQIQQGQNLFNQLTRITLIPQTSRLGRRWYTYSFEAHPLPVGINLLQILQKNSHFPLIDPTIDLSFPEPKLDFLNFTSPPPQLSIQLVDQRTPFLSWD</sequence>
<dbReference type="EMBL" id="CZDF01000174">
    <property type="protein sequence ID" value="CUR35519.1"/>
    <property type="molecule type" value="Genomic_DNA"/>
</dbReference>
<gene>
    <name evidence="1" type="ORF">PL9214670145</name>
</gene>
<dbReference type="RefSeq" id="WP_072722480.1">
    <property type="nucleotide sequence ID" value="NZ_LN889815.1"/>
</dbReference>
<accession>A0A1J1LSZ3</accession>
<keyword evidence="2" id="KW-1185">Reference proteome</keyword>
<dbReference type="STRING" id="671072.PL9214670145"/>
<name>A0A1J1LSZ3_9CYAN</name>
<dbReference type="Proteomes" id="UP000184315">
    <property type="component" value="Unassembled WGS sequence"/>
</dbReference>
<reference evidence="2" key="1">
    <citation type="submission" date="2015-10" db="EMBL/GenBank/DDBJ databases">
        <authorList>
            <person name="Regsiter A."/>
            <person name="william w."/>
        </authorList>
    </citation>
    <scope>NUCLEOTIDE SEQUENCE [LARGE SCALE GENOMIC DNA]</scope>
</reference>
<organism evidence="1 2">
    <name type="scientific">Planktothrix tepida PCC 9214</name>
    <dbReference type="NCBI Taxonomy" id="671072"/>
    <lineage>
        <taxon>Bacteria</taxon>
        <taxon>Bacillati</taxon>
        <taxon>Cyanobacteriota</taxon>
        <taxon>Cyanophyceae</taxon>
        <taxon>Oscillatoriophycideae</taxon>
        <taxon>Oscillatoriales</taxon>
        <taxon>Microcoleaceae</taxon>
        <taxon>Planktothrix</taxon>
    </lineage>
</organism>
<proteinExistence type="predicted"/>